<dbReference type="InterPro" id="IPR002784">
    <property type="entry name" value="Ribosomal_eL14_dom"/>
</dbReference>
<dbReference type="EMBL" id="CAJNOQ010001452">
    <property type="protein sequence ID" value="CAF0895953.1"/>
    <property type="molecule type" value="Genomic_DNA"/>
</dbReference>
<protein>
    <recommendedName>
        <fullName evidence="4">Large ribosomal subunit protein eL14</fullName>
    </recommendedName>
    <alternativeName>
        <fullName evidence="5">60S ribosomal protein L14</fullName>
    </alternativeName>
</protein>
<dbReference type="PANTHER" id="PTHR11127">
    <property type="entry name" value="60S RIBOSOMAL PROTEIN L14"/>
    <property type="match status" value="1"/>
</dbReference>
<dbReference type="InterPro" id="IPR039660">
    <property type="entry name" value="Ribosomal_eL14"/>
</dbReference>
<dbReference type="GO" id="GO:0006412">
    <property type="term" value="P:translation"/>
    <property type="evidence" value="ECO:0007669"/>
    <property type="project" value="InterPro"/>
</dbReference>
<dbReference type="AlphaFoldDB" id="A0A813ZB78"/>
<comment type="caution">
    <text evidence="7">The sequence shown here is derived from an EMBL/GenBank/DDBJ whole genome shotgun (WGS) entry which is preliminary data.</text>
</comment>
<evidence type="ECO:0000256" key="2">
    <source>
        <dbReference type="ARBA" id="ARBA00022980"/>
    </source>
</evidence>
<sequence length="174" mass="20132">MPYERFVQLGRVAYIAYGPDKGKLCCVTNIIDQTRVLVDGPTSNVRRKAVNIKSLHLTKFVLKILPGAHTKTVKALWDKHQINTKWSETRWCKKLEAQKLRGKMSDFDRYKLMHAKAAYNRILHQEYGRLKKKSKDLLAKSAIKTKKRKFVSKSQRYANKHKIFAASTTAAKKK</sequence>
<dbReference type="GO" id="GO:0003735">
    <property type="term" value="F:structural constituent of ribosome"/>
    <property type="evidence" value="ECO:0007669"/>
    <property type="project" value="InterPro"/>
</dbReference>
<dbReference type="InterPro" id="IPR008991">
    <property type="entry name" value="Translation_prot_SH3-like_sf"/>
</dbReference>
<dbReference type="SUPFAM" id="SSF50104">
    <property type="entry name" value="Translation proteins SH3-like domain"/>
    <property type="match status" value="1"/>
</dbReference>
<proteinExistence type="inferred from homology"/>
<evidence type="ECO:0000313" key="9">
    <source>
        <dbReference type="Proteomes" id="UP000663829"/>
    </source>
</evidence>
<evidence type="ECO:0000256" key="3">
    <source>
        <dbReference type="ARBA" id="ARBA00023274"/>
    </source>
</evidence>
<dbReference type="InterPro" id="IPR014722">
    <property type="entry name" value="Rib_uL2_dom2"/>
</dbReference>
<dbReference type="OrthoDB" id="1875589at2759"/>
<evidence type="ECO:0000313" key="7">
    <source>
        <dbReference type="EMBL" id="CAF0895953.1"/>
    </source>
</evidence>
<evidence type="ECO:0000313" key="8">
    <source>
        <dbReference type="EMBL" id="CAF3679297.1"/>
    </source>
</evidence>
<dbReference type="Gene3D" id="6.10.250.2270">
    <property type="match status" value="1"/>
</dbReference>
<evidence type="ECO:0000256" key="5">
    <source>
        <dbReference type="ARBA" id="ARBA00035318"/>
    </source>
</evidence>
<reference evidence="7" key="1">
    <citation type="submission" date="2021-02" db="EMBL/GenBank/DDBJ databases">
        <authorList>
            <person name="Nowell W R."/>
        </authorList>
    </citation>
    <scope>NUCLEOTIDE SEQUENCE</scope>
</reference>
<dbReference type="GO" id="GO:0042273">
    <property type="term" value="P:ribosomal large subunit biogenesis"/>
    <property type="evidence" value="ECO:0007669"/>
    <property type="project" value="TreeGrafter"/>
</dbReference>
<accession>A0A813ZB78</accession>
<name>A0A813ZB78_9BILA</name>
<organism evidence="7 9">
    <name type="scientific">Didymodactylos carnosus</name>
    <dbReference type="NCBI Taxonomy" id="1234261"/>
    <lineage>
        <taxon>Eukaryota</taxon>
        <taxon>Metazoa</taxon>
        <taxon>Spiralia</taxon>
        <taxon>Gnathifera</taxon>
        <taxon>Rotifera</taxon>
        <taxon>Eurotatoria</taxon>
        <taxon>Bdelloidea</taxon>
        <taxon>Philodinida</taxon>
        <taxon>Philodinidae</taxon>
        <taxon>Didymodactylos</taxon>
    </lineage>
</organism>
<dbReference type="Proteomes" id="UP000663829">
    <property type="component" value="Unassembled WGS sequence"/>
</dbReference>
<dbReference type="Proteomes" id="UP000681722">
    <property type="component" value="Unassembled WGS sequence"/>
</dbReference>
<keyword evidence="3" id="KW-0687">Ribonucleoprotein</keyword>
<dbReference type="CDD" id="cd23702">
    <property type="entry name" value="eL14"/>
    <property type="match status" value="1"/>
</dbReference>
<keyword evidence="2" id="KW-0689">Ribosomal protein</keyword>
<dbReference type="PANTHER" id="PTHR11127:SF2">
    <property type="entry name" value="LARGE RIBOSOMAL SUBUNIT PROTEIN EL14"/>
    <property type="match status" value="1"/>
</dbReference>
<evidence type="ECO:0000256" key="4">
    <source>
        <dbReference type="ARBA" id="ARBA00035215"/>
    </source>
</evidence>
<keyword evidence="9" id="KW-1185">Reference proteome</keyword>
<evidence type="ECO:0000256" key="1">
    <source>
        <dbReference type="ARBA" id="ARBA00006592"/>
    </source>
</evidence>
<dbReference type="EMBL" id="CAJOBC010001452">
    <property type="protein sequence ID" value="CAF3679297.1"/>
    <property type="molecule type" value="Genomic_DNA"/>
</dbReference>
<dbReference type="Gene3D" id="2.30.30.30">
    <property type="match status" value="1"/>
</dbReference>
<dbReference type="GO" id="GO:0003723">
    <property type="term" value="F:RNA binding"/>
    <property type="evidence" value="ECO:0007669"/>
    <property type="project" value="InterPro"/>
</dbReference>
<gene>
    <name evidence="7" type="ORF">GPM918_LOCUS8376</name>
    <name evidence="8" type="ORF">SRO942_LOCUS8376</name>
</gene>
<comment type="similarity">
    <text evidence="1">Belongs to the eukaryotic ribosomal protein eL14 family.</text>
</comment>
<feature type="domain" description="Large ribosomal subunit protein eL14" evidence="6">
    <location>
        <begin position="47"/>
        <end position="118"/>
    </location>
</feature>
<dbReference type="GO" id="GO:0022625">
    <property type="term" value="C:cytosolic large ribosomal subunit"/>
    <property type="evidence" value="ECO:0007669"/>
    <property type="project" value="TreeGrafter"/>
</dbReference>
<evidence type="ECO:0000259" key="6">
    <source>
        <dbReference type="Pfam" id="PF01929"/>
    </source>
</evidence>
<dbReference type="Pfam" id="PF01929">
    <property type="entry name" value="Ribosomal_L14e"/>
    <property type="match status" value="1"/>
</dbReference>